<protein>
    <submittedName>
        <fullName evidence="1">Uncharacterized protein</fullName>
    </submittedName>
</protein>
<dbReference type="EMBL" id="ASGP02000001">
    <property type="protein sequence ID" value="KAH9529801.1"/>
    <property type="molecule type" value="Genomic_DNA"/>
</dbReference>
<organism evidence="1 2">
    <name type="scientific">Dermatophagoides farinae</name>
    <name type="common">American house dust mite</name>
    <dbReference type="NCBI Taxonomy" id="6954"/>
    <lineage>
        <taxon>Eukaryota</taxon>
        <taxon>Metazoa</taxon>
        <taxon>Ecdysozoa</taxon>
        <taxon>Arthropoda</taxon>
        <taxon>Chelicerata</taxon>
        <taxon>Arachnida</taxon>
        <taxon>Acari</taxon>
        <taxon>Acariformes</taxon>
        <taxon>Sarcoptiformes</taxon>
        <taxon>Astigmata</taxon>
        <taxon>Psoroptidia</taxon>
        <taxon>Analgoidea</taxon>
        <taxon>Pyroglyphidae</taxon>
        <taxon>Dermatophagoidinae</taxon>
        <taxon>Dermatophagoides</taxon>
    </lineage>
</organism>
<proteinExistence type="predicted"/>
<gene>
    <name evidence="1" type="ORF">DERF_003664</name>
</gene>
<keyword evidence="2" id="KW-1185">Reference proteome</keyword>
<evidence type="ECO:0000313" key="2">
    <source>
        <dbReference type="Proteomes" id="UP000790347"/>
    </source>
</evidence>
<evidence type="ECO:0000313" key="1">
    <source>
        <dbReference type="EMBL" id="KAH9529801.1"/>
    </source>
</evidence>
<reference evidence="1" key="1">
    <citation type="submission" date="2013-05" db="EMBL/GenBank/DDBJ databases">
        <authorList>
            <person name="Yim A.K.Y."/>
            <person name="Chan T.F."/>
            <person name="Ji K.M."/>
            <person name="Liu X.Y."/>
            <person name="Zhou J.W."/>
            <person name="Li R.Q."/>
            <person name="Yang K.Y."/>
            <person name="Li J."/>
            <person name="Li M."/>
            <person name="Law P.T.W."/>
            <person name="Wu Y.L."/>
            <person name="Cai Z.L."/>
            <person name="Qin H."/>
            <person name="Bao Y."/>
            <person name="Leung R.K.K."/>
            <person name="Ng P.K.S."/>
            <person name="Zou J."/>
            <person name="Zhong X.J."/>
            <person name="Ran P.X."/>
            <person name="Zhong N.S."/>
            <person name="Liu Z.G."/>
            <person name="Tsui S.K.W."/>
        </authorList>
    </citation>
    <scope>NUCLEOTIDE SEQUENCE</scope>
    <source>
        <strain evidence="1">Derf</strain>
        <tissue evidence="1">Whole organism</tissue>
    </source>
</reference>
<sequence>MKTPKIYLYGYSIFKFIYHANDSCPDYNDGHHRHHLNNDQMQINCQKQKQKTLHLLIMMK</sequence>
<dbReference type="AlphaFoldDB" id="A0A922IE25"/>
<comment type="caution">
    <text evidence="1">The sequence shown here is derived from an EMBL/GenBank/DDBJ whole genome shotgun (WGS) entry which is preliminary data.</text>
</comment>
<name>A0A922IE25_DERFA</name>
<dbReference type="Proteomes" id="UP000790347">
    <property type="component" value="Unassembled WGS sequence"/>
</dbReference>
<reference evidence="1" key="2">
    <citation type="journal article" date="2022" name="Res Sq">
        <title>Comparative Genomics Reveals Insights into the Divergent Evolution of Astigmatic Mites and Household Pest Adaptations.</title>
        <authorList>
            <person name="Xiong Q."/>
            <person name="Wan A.T.-Y."/>
            <person name="Liu X.-Y."/>
            <person name="Fung C.S.-H."/>
            <person name="Xiao X."/>
            <person name="Malainual N."/>
            <person name="Hou J."/>
            <person name="Wang L."/>
            <person name="Wang M."/>
            <person name="Yang K."/>
            <person name="Cui Y."/>
            <person name="Leung E."/>
            <person name="Nong W."/>
            <person name="Shin S.-K."/>
            <person name="Au S."/>
            <person name="Jeong K.Y."/>
            <person name="Chew F.T."/>
            <person name="Hui J."/>
            <person name="Leung T.F."/>
            <person name="Tungtrongchitr A."/>
            <person name="Zhong N."/>
            <person name="Liu Z."/>
            <person name="Tsui S."/>
        </authorList>
    </citation>
    <scope>NUCLEOTIDE SEQUENCE</scope>
    <source>
        <strain evidence="1">Derf</strain>
        <tissue evidence="1">Whole organism</tissue>
    </source>
</reference>
<accession>A0A922IE25</accession>